<accession>A0A0B6ZES5</accession>
<dbReference type="EMBL" id="HACG01020244">
    <property type="protein sequence ID" value="CEK67109.1"/>
    <property type="molecule type" value="Transcribed_RNA"/>
</dbReference>
<dbReference type="AlphaFoldDB" id="A0A0B6ZES5"/>
<evidence type="ECO:0000313" key="1">
    <source>
        <dbReference type="EMBL" id="CEK67109.1"/>
    </source>
</evidence>
<organism evidence="1">
    <name type="scientific">Arion vulgaris</name>
    <dbReference type="NCBI Taxonomy" id="1028688"/>
    <lineage>
        <taxon>Eukaryota</taxon>
        <taxon>Metazoa</taxon>
        <taxon>Spiralia</taxon>
        <taxon>Lophotrochozoa</taxon>
        <taxon>Mollusca</taxon>
        <taxon>Gastropoda</taxon>
        <taxon>Heterobranchia</taxon>
        <taxon>Euthyneura</taxon>
        <taxon>Panpulmonata</taxon>
        <taxon>Eupulmonata</taxon>
        <taxon>Stylommatophora</taxon>
        <taxon>Helicina</taxon>
        <taxon>Arionoidea</taxon>
        <taxon>Arionidae</taxon>
        <taxon>Arion</taxon>
    </lineage>
</organism>
<reference evidence="1" key="1">
    <citation type="submission" date="2014-12" db="EMBL/GenBank/DDBJ databases">
        <title>Insight into the proteome of Arion vulgaris.</title>
        <authorList>
            <person name="Aradska J."/>
            <person name="Bulat T."/>
            <person name="Smidak R."/>
            <person name="Sarate P."/>
            <person name="Gangsoo J."/>
            <person name="Sialana F."/>
            <person name="Bilban M."/>
            <person name="Lubec G."/>
        </authorList>
    </citation>
    <scope>NUCLEOTIDE SEQUENCE</scope>
    <source>
        <tissue evidence="1">Skin</tissue>
    </source>
</reference>
<protein>
    <submittedName>
        <fullName evidence="1">Uncharacterized protein</fullName>
    </submittedName>
</protein>
<name>A0A0B6ZES5_9EUPU</name>
<proteinExistence type="predicted"/>
<sequence>MAMDLARSQGEKKKTTQTCNAVDTIGTVRKNGGMGALGRKLLKQTSNTCIKLR</sequence>
<gene>
    <name evidence="1" type="primary">ORF61375</name>
</gene>